<dbReference type="OrthoDB" id="10679563at2759"/>
<keyword evidence="2" id="KW-1185">Reference proteome</keyword>
<dbReference type="HOGENOM" id="CLU_021112_0_0_1"/>
<reference evidence="1 2" key="1">
    <citation type="submission" date="2014-04" db="EMBL/GenBank/DDBJ databases">
        <title>Evolutionary Origins and Diversification of the Mycorrhizal Mutualists.</title>
        <authorList>
            <consortium name="DOE Joint Genome Institute"/>
            <consortium name="Mycorrhizal Genomics Consortium"/>
            <person name="Kohler A."/>
            <person name="Kuo A."/>
            <person name="Nagy L.G."/>
            <person name="Floudas D."/>
            <person name="Copeland A."/>
            <person name="Barry K.W."/>
            <person name="Cichocki N."/>
            <person name="Veneault-Fourrey C."/>
            <person name="LaButti K."/>
            <person name="Lindquist E.A."/>
            <person name="Lipzen A."/>
            <person name="Lundell T."/>
            <person name="Morin E."/>
            <person name="Murat C."/>
            <person name="Riley R."/>
            <person name="Ohm R."/>
            <person name="Sun H."/>
            <person name="Tunlid A."/>
            <person name="Henrissat B."/>
            <person name="Grigoriev I.V."/>
            <person name="Hibbett D.S."/>
            <person name="Martin F."/>
        </authorList>
    </citation>
    <scope>NUCLEOTIDE SEQUENCE [LARGE SCALE GENOMIC DNA]</scope>
    <source>
        <strain evidence="1 2">Koide BX008</strain>
    </source>
</reference>
<organism evidence="1 2">
    <name type="scientific">Amanita muscaria (strain Koide BX008)</name>
    <dbReference type="NCBI Taxonomy" id="946122"/>
    <lineage>
        <taxon>Eukaryota</taxon>
        <taxon>Fungi</taxon>
        <taxon>Dikarya</taxon>
        <taxon>Basidiomycota</taxon>
        <taxon>Agaricomycotina</taxon>
        <taxon>Agaricomycetes</taxon>
        <taxon>Agaricomycetidae</taxon>
        <taxon>Agaricales</taxon>
        <taxon>Pluteineae</taxon>
        <taxon>Amanitaceae</taxon>
        <taxon>Amanita</taxon>
    </lineage>
</organism>
<name>A0A0C2W216_AMAMK</name>
<sequence length="665" mass="74925">MSTLCNTSHDSLHQEFRMLTALLTLVTAINSDGQPKLGDTEGRCICNRLLDDPSSRNKETLFNKLANLLVRDAEVIAIIPEQLPVQTHVAQGTVDARYNFLAVYEDSVAASFGDSFHRYNPDRKDNHFHIEGSDVVLVKDGKSFWKEIAVNPWCELDNCQREDSLANHIKTLCDYFQSYQDCGQNGNLRAGVFQKATIYLISSSWRKMLRRIRHWSSKGFLTSLGINMPQLRSSYEDFHRNMPPDFIYQKPDKTLARLFLEFSEDDIAQIVNNHPHFPSVSPELPNLRKAFRDVESATQTTGYTADSYVEFHQLLLAVLFGYEEALMKLHNLKSHQAGFSSLVGAATEVWNLTHFLWRIACSRTLRYHLAVLKFGKLLVVPTFSMRTLYNRRITFTRPNSLRRDGNTSTEKGSVAAGVACGEEGLDEADMAKLNMGEENPDVALVFLRWFRLHVTQFIALNSISAFCARSASRYTLNISLLAVRSPPQSIISWEEAIRKLASLHPSGVNGTFNAKASIDFIKKKVDIGSIGGEQFKSLQQFSKPCFALPGAVHCEAALVSLSKYSERAAGAHQRVLDLLKRTNVSSILPSWLPSEVTEPMVKRYQIYLYKELVKMAEIHHSQTPLLQSASGISEAGSNSDLHFMHPMTDPNERISRHVWGRGCSD</sequence>
<protein>
    <submittedName>
        <fullName evidence="1">Uncharacterized protein</fullName>
    </submittedName>
</protein>
<accession>A0A0C2W216</accession>
<dbReference type="Proteomes" id="UP000054549">
    <property type="component" value="Unassembled WGS sequence"/>
</dbReference>
<dbReference type="EMBL" id="KN818561">
    <property type="protein sequence ID" value="KIL55142.1"/>
    <property type="molecule type" value="Genomic_DNA"/>
</dbReference>
<dbReference type="AlphaFoldDB" id="A0A0C2W216"/>
<evidence type="ECO:0000313" key="1">
    <source>
        <dbReference type="EMBL" id="KIL55142.1"/>
    </source>
</evidence>
<dbReference type="InParanoid" id="A0A0C2W216"/>
<proteinExistence type="predicted"/>
<evidence type="ECO:0000313" key="2">
    <source>
        <dbReference type="Proteomes" id="UP000054549"/>
    </source>
</evidence>
<gene>
    <name evidence="1" type="ORF">M378DRAFT_182306</name>
</gene>